<dbReference type="AlphaFoldDB" id="A0A383V5G6"/>
<proteinExistence type="predicted"/>
<reference evidence="1 2" key="1">
    <citation type="submission" date="2016-10" db="EMBL/GenBank/DDBJ databases">
        <authorList>
            <person name="Cai Z."/>
        </authorList>
    </citation>
    <scope>NUCLEOTIDE SEQUENCE [LARGE SCALE GENOMIC DNA]</scope>
</reference>
<name>A0A383V5G6_TETOB</name>
<evidence type="ECO:0000313" key="1">
    <source>
        <dbReference type="EMBL" id="SZX59969.1"/>
    </source>
</evidence>
<accession>A0A383V5G6</accession>
<protein>
    <submittedName>
        <fullName evidence="1">Uncharacterized protein</fullName>
    </submittedName>
</protein>
<keyword evidence="2" id="KW-1185">Reference proteome</keyword>
<sequence>MLHALELSDLLATGSTFRTLQMLKRHPGLLSLSPEEVACRVLQLKLLMPEANIPELLYQKPSLLLLPDMAGTIRPALAKLAAIMPGIPVVKKLHEGTNAFCNFCSLLDTSGSGLSSRGAGSGSIER</sequence>
<gene>
    <name evidence="1" type="ORF">BQ4739_LOCUS563</name>
</gene>
<evidence type="ECO:0000313" key="2">
    <source>
        <dbReference type="Proteomes" id="UP000256970"/>
    </source>
</evidence>
<dbReference type="EMBL" id="FNXT01000033">
    <property type="protein sequence ID" value="SZX59969.1"/>
    <property type="molecule type" value="Genomic_DNA"/>
</dbReference>
<organism evidence="1 2">
    <name type="scientific">Tetradesmus obliquus</name>
    <name type="common">Green alga</name>
    <name type="synonym">Acutodesmus obliquus</name>
    <dbReference type="NCBI Taxonomy" id="3088"/>
    <lineage>
        <taxon>Eukaryota</taxon>
        <taxon>Viridiplantae</taxon>
        <taxon>Chlorophyta</taxon>
        <taxon>core chlorophytes</taxon>
        <taxon>Chlorophyceae</taxon>
        <taxon>CS clade</taxon>
        <taxon>Sphaeropleales</taxon>
        <taxon>Scenedesmaceae</taxon>
        <taxon>Tetradesmus</taxon>
    </lineage>
</organism>
<dbReference type="Proteomes" id="UP000256970">
    <property type="component" value="Unassembled WGS sequence"/>
</dbReference>